<dbReference type="InterPro" id="IPR038477">
    <property type="entry name" value="ASST_N_sf"/>
</dbReference>
<evidence type="ECO:0000313" key="2">
    <source>
        <dbReference type="EMBL" id="ACY86578.1"/>
    </source>
</evidence>
<dbReference type="Pfam" id="PF05935">
    <property type="entry name" value="Arylsulfotrans"/>
    <property type="match status" value="1"/>
</dbReference>
<keyword evidence="3" id="KW-1185">Reference proteome</keyword>
<dbReference type="Pfam" id="PF17425">
    <property type="entry name" value="Arylsulfotran_N"/>
    <property type="match status" value="1"/>
</dbReference>
<dbReference type="Gene3D" id="2.60.40.3100">
    <property type="entry name" value="Arylsulphate sulphotransferase monomer, N-terminal domain"/>
    <property type="match status" value="1"/>
</dbReference>
<dbReference type="HOGENOM" id="CLU_026701_1_0_6"/>
<dbReference type="InterPro" id="IPR035391">
    <property type="entry name" value="Arylsulfotran_N"/>
</dbReference>
<dbReference type="InterPro" id="IPR053143">
    <property type="entry name" value="Arylsulfate_ST"/>
</dbReference>
<dbReference type="EMBL" id="CP001363">
    <property type="protein sequence ID" value="ACY86578.1"/>
    <property type="molecule type" value="Genomic_DNA"/>
</dbReference>
<dbReference type="AlphaFoldDB" id="A0A0F6AWF7"/>
<name>A0A0F6AWF7_SALT1</name>
<sequence>MNKKSSSMVNMPAPREPINQKIDTNNALVLNHNAIYEQRLAEITQSNTCDKAIVTVNPYGTAPLSLYLGVWMDEAAALEINVVDSEATTEEVRYQYDVHPGANLIPVCGMVSAVNNQITLRLASQIVGQYTVMTDALPPTDSANVSLGFPIISVSCPAQQASLMEEGLYFSTYFDRYNLAFDHNGIVRWYVSQEIPSYNFVRMDNGHFLATSQGINHCLNMYEFDIMGRVYTVYLLDNEFHHSILPIENNLAIAPSEYSNGRPDGYSTGKDGVSIINLSTGLEVAYYDMLYVMDYSRSPRPSGSAPGQDVSMDDWLHINQSYINEPNNLLICSGRHQSAIFGVNVDSGELRFIMANHEDWSDEFKQYLLTPVDDDGVPLYDLTSPGGIDAADKNFWTWGQHNIVEIPNDEPGILEFMVFDNGNYRSREDAKSLLPLDNFSRVVQFKINLNTMTVTRPYEYGKTEVGNRGYSSFVSAKHLLTNGHLVIHFGATTVDEFEHTITAQPGSSDLVDPDEGQQALGRLVLQEINKETKEVLFEAMVTSGYFKNEETNGTNYRYDISAFRVYKMPLFA</sequence>
<evidence type="ECO:0000259" key="1">
    <source>
        <dbReference type="Pfam" id="PF17425"/>
    </source>
</evidence>
<dbReference type="BioCyc" id="SENT588858:STM14_RS00730-MONOMER"/>
<organism evidence="2 3">
    <name type="scientific">Salmonella typhimurium (strain 14028s / SGSC 2262)</name>
    <dbReference type="NCBI Taxonomy" id="588858"/>
    <lineage>
        <taxon>Bacteria</taxon>
        <taxon>Pseudomonadati</taxon>
        <taxon>Pseudomonadota</taxon>
        <taxon>Gammaproteobacteria</taxon>
        <taxon>Enterobacterales</taxon>
        <taxon>Enterobacteriaceae</taxon>
        <taxon>Salmonella</taxon>
    </lineage>
</organism>
<proteinExistence type="predicted"/>
<feature type="domain" description="Arylsulfotransferase N-terminal" evidence="1">
    <location>
        <begin position="54"/>
        <end position="133"/>
    </location>
</feature>
<dbReference type="PATRIC" id="fig|588858.6.peg.169"/>
<protein>
    <submittedName>
        <fullName evidence="2">Arylsulfatase</fullName>
    </submittedName>
</protein>
<accession>A0A0F6AWF7</accession>
<evidence type="ECO:0000313" key="3">
    <source>
        <dbReference type="Proteomes" id="UP000002695"/>
    </source>
</evidence>
<reference evidence="2 3" key="1">
    <citation type="journal article" date="2010" name="J. Bacteriol.">
        <title>Short-term signatures of evolutionary change in the Salmonella enterica serovar typhimurium 14028 genome.</title>
        <authorList>
            <person name="Jarvik T."/>
            <person name="Smillie C."/>
            <person name="Groisman E.A."/>
            <person name="Ochman H."/>
        </authorList>
    </citation>
    <scope>NUCLEOTIDE SEQUENCE [LARGE SCALE GENOMIC DNA]</scope>
    <source>
        <strain evidence="3">14028s / SGSC 2262</strain>
    </source>
</reference>
<dbReference type="InterPro" id="IPR010262">
    <property type="entry name" value="Arylsulfotransferase_bact"/>
</dbReference>
<dbReference type="Proteomes" id="UP000002695">
    <property type="component" value="Chromosome"/>
</dbReference>
<dbReference type="KEGG" id="seo:STM14_0041"/>
<dbReference type="RefSeq" id="WP_001036514.1">
    <property type="nucleotide sequence ID" value="NC_016856.1"/>
</dbReference>
<gene>
    <name evidence="2" type="ordered locus">STM14_0041</name>
</gene>
<dbReference type="PANTHER" id="PTHR35340:SF10">
    <property type="entry name" value="CYTOPLASMIC PROTEIN"/>
    <property type="match status" value="1"/>
</dbReference>
<dbReference type="PANTHER" id="PTHR35340">
    <property type="entry name" value="PQQ ENZYME REPEAT PROTEIN-RELATED"/>
    <property type="match status" value="1"/>
</dbReference>
<dbReference type="GO" id="GO:0004062">
    <property type="term" value="F:aryl sulfotransferase activity"/>
    <property type="evidence" value="ECO:0007669"/>
    <property type="project" value="InterPro"/>
</dbReference>